<protein>
    <submittedName>
        <fullName evidence="1">Uncharacterized protein</fullName>
    </submittedName>
</protein>
<dbReference type="AlphaFoldDB" id="A0A8T1VXC9"/>
<evidence type="ECO:0000313" key="1">
    <source>
        <dbReference type="EMBL" id="KAG7385851.1"/>
    </source>
</evidence>
<dbReference type="EMBL" id="JAGDFM010000113">
    <property type="protein sequence ID" value="KAG7385851.1"/>
    <property type="molecule type" value="Genomic_DNA"/>
</dbReference>
<evidence type="ECO:0000313" key="2">
    <source>
        <dbReference type="Proteomes" id="UP000694044"/>
    </source>
</evidence>
<name>A0A8T1VXC9_9STRA</name>
<organism evidence="1 2">
    <name type="scientific">Phytophthora pseudosyringae</name>
    <dbReference type="NCBI Taxonomy" id="221518"/>
    <lineage>
        <taxon>Eukaryota</taxon>
        <taxon>Sar</taxon>
        <taxon>Stramenopiles</taxon>
        <taxon>Oomycota</taxon>
        <taxon>Peronosporomycetes</taxon>
        <taxon>Peronosporales</taxon>
        <taxon>Peronosporaceae</taxon>
        <taxon>Phytophthora</taxon>
    </lineage>
</organism>
<accession>A0A8T1VXC9</accession>
<proteinExistence type="predicted"/>
<comment type="caution">
    <text evidence="1">The sequence shown here is derived from an EMBL/GenBank/DDBJ whole genome shotgun (WGS) entry which is preliminary data.</text>
</comment>
<gene>
    <name evidence="1" type="ORF">PHYPSEUDO_001002</name>
</gene>
<keyword evidence="2" id="KW-1185">Reference proteome</keyword>
<reference evidence="1" key="1">
    <citation type="submission" date="2021-02" db="EMBL/GenBank/DDBJ databases">
        <authorList>
            <person name="Palmer J.M."/>
        </authorList>
    </citation>
    <scope>NUCLEOTIDE SEQUENCE</scope>
    <source>
        <strain evidence="1">SCRP734</strain>
    </source>
</reference>
<dbReference type="Proteomes" id="UP000694044">
    <property type="component" value="Unassembled WGS sequence"/>
</dbReference>
<sequence>MSSRPTPRSAADSVDDRETHLSSARRPMLAALDEGVGKDVGGLGYMYRPLAMNAYMYCTAISPVHIIHVHGKINRRGSLTVLAARAGKCALRCRDRVSSATRRRILESVQRCAITVDEWTPAGDLLGVPRGACNLIDAPPELQVRLQAHSACAAGE</sequence>